<gene>
    <name evidence="1" type="ORF">GWI33_012088</name>
</gene>
<feature type="non-terminal residue" evidence="1">
    <location>
        <position position="1"/>
    </location>
</feature>
<dbReference type="Proteomes" id="UP000625711">
    <property type="component" value="Unassembled WGS sequence"/>
</dbReference>
<accession>A0A834IC36</accession>
<organism evidence="1 2">
    <name type="scientific">Rhynchophorus ferrugineus</name>
    <name type="common">Red palm weevil</name>
    <name type="synonym">Curculio ferrugineus</name>
    <dbReference type="NCBI Taxonomy" id="354439"/>
    <lineage>
        <taxon>Eukaryota</taxon>
        <taxon>Metazoa</taxon>
        <taxon>Ecdysozoa</taxon>
        <taxon>Arthropoda</taxon>
        <taxon>Hexapoda</taxon>
        <taxon>Insecta</taxon>
        <taxon>Pterygota</taxon>
        <taxon>Neoptera</taxon>
        <taxon>Endopterygota</taxon>
        <taxon>Coleoptera</taxon>
        <taxon>Polyphaga</taxon>
        <taxon>Cucujiformia</taxon>
        <taxon>Curculionidae</taxon>
        <taxon>Dryophthorinae</taxon>
        <taxon>Rhynchophorus</taxon>
    </lineage>
</organism>
<proteinExistence type="predicted"/>
<comment type="caution">
    <text evidence="1">The sequence shown here is derived from an EMBL/GenBank/DDBJ whole genome shotgun (WGS) entry which is preliminary data.</text>
</comment>
<evidence type="ECO:0000313" key="1">
    <source>
        <dbReference type="EMBL" id="KAF7275200.1"/>
    </source>
</evidence>
<keyword evidence="2" id="KW-1185">Reference proteome</keyword>
<protein>
    <submittedName>
        <fullName evidence="1">Uncharacterized protein</fullName>
    </submittedName>
</protein>
<evidence type="ECO:0000313" key="2">
    <source>
        <dbReference type="Proteomes" id="UP000625711"/>
    </source>
</evidence>
<sequence>SFQQPQSWDFRALTLSLQKPVGSRLLATEHHRINVEGEMEAPTKS</sequence>
<name>A0A834IC36_RHYFE</name>
<dbReference type="EMBL" id="JAACXV010011079">
    <property type="protein sequence ID" value="KAF7275200.1"/>
    <property type="molecule type" value="Genomic_DNA"/>
</dbReference>
<dbReference type="AlphaFoldDB" id="A0A834IC36"/>
<reference evidence="1" key="1">
    <citation type="submission" date="2020-08" db="EMBL/GenBank/DDBJ databases">
        <title>Genome sequencing and assembly of the red palm weevil Rhynchophorus ferrugineus.</title>
        <authorList>
            <person name="Dias G.B."/>
            <person name="Bergman C.M."/>
            <person name="Manee M."/>
        </authorList>
    </citation>
    <scope>NUCLEOTIDE SEQUENCE</scope>
    <source>
        <strain evidence="1">AA-2017</strain>
        <tissue evidence="1">Whole larva</tissue>
    </source>
</reference>